<organism evidence="1 2">
    <name type="scientific">Bacillus carboniphilus</name>
    <dbReference type="NCBI Taxonomy" id="86663"/>
    <lineage>
        <taxon>Bacteria</taxon>
        <taxon>Bacillati</taxon>
        <taxon>Bacillota</taxon>
        <taxon>Bacilli</taxon>
        <taxon>Bacillales</taxon>
        <taxon>Bacillaceae</taxon>
        <taxon>Bacillus</taxon>
    </lineage>
</organism>
<name>A0ABP3GEN7_9BACI</name>
<gene>
    <name evidence="1" type="ORF">GCM10008967_37620</name>
</gene>
<protein>
    <submittedName>
        <fullName evidence="1">Uncharacterized protein</fullName>
    </submittedName>
</protein>
<accession>A0ABP3GEN7</accession>
<evidence type="ECO:0000313" key="1">
    <source>
        <dbReference type="EMBL" id="GAA0343631.1"/>
    </source>
</evidence>
<dbReference type="Proteomes" id="UP001500782">
    <property type="component" value="Unassembled WGS sequence"/>
</dbReference>
<keyword evidence="2" id="KW-1185">Reference proteome</keyword>
<proteinExistence type="predicted"/>
<sequence>MSGRELENTLKFRYYNFIKSREDNKTEDEVLVEMNVSIGHYQTSSVMH</sequence>
<reference evidence="2" key="1">
    <citation type="journal article" date="2019" name="Int. J. Syst. Evol. Microbiol.">
        <title>The Global Catalogue of Microorganisms (GCM) 10K type strain sequencing project: providing services to taxonomists for standard genome sequencing and annotation.</title>
        <authorList>
            <consortium name="The Broad Institute Genomics Platform"/>
            <consortium name="The Broad Institute Genome Sequencing Center for Infectious Disease"/>
            <person name="Wu L."/>
            <person name="Ma J."/>
        </authorList>
    </citation>
    <scope>NUCLEOTIDE SEQUENCE [LARGE SCALE GENOMIC DNA]</scope>
    <source>
        <strain evidence="2">JCM 9731</strain>
    </source>
</reference>
<comment type="caution">
    <text evidence="1">The sequence shown here is derived from an EMBL/GenBank/DDBJ whole genome shotgun (WGS) entry which is preliminary data.</text>
</comment>
<evidence type="ECO:0000313" key="2">
    <source>
        <dbReference type="Proteomes" id="UP001500782"/>
    </source>
</evidence>
<dbReference type="EMBL" id="BAAADJ010000062">
    <property type="protein sequence ID" value="GAA0343631.1"/>
    <property type="molecule type" value="Genomic_DNA"/>
</dbReference>